<organism evidence="2 3">
    <name type="scientific">Pleionea litopenaei</name>
    <dbReference type="NCBI Taxonomy" id="3070815"/>
    <lineage>
        <taxon>Bacteria</taxon>
        <taxon>Pseudomonadati</taxon>
        <taxon>Pseudomonadota</taxon>
        <taxon>Gammaproteobacteria</taxon>
        <taxon>Oceanospirillales</taxon>
        <taxon>Pleioneaceae</taxon>
        <taxon>Pleionea</taxon>
    </lineage>
</organism>
<dbReference type="RefSeq" id="WP_309203735.1">
    <property type="nucleotide sequence ID" value="NZ_CP133548.1"/>
</dbReference>
<name>A0AA51RVH5_9GAMM</name>
<feature type="signal peptide" evidence="1">
    <location>
        <begin position="1"/>
        <end position="26"/>
    </location>
</feature>
<evidence type="ECO:0008006" key="4">
    <source>
        <dbReference type="Google" id="ProtNLM"/>
    </source>
</evidence>
<sequence>MKSSTLKHLKIVTALALTYGASISHANDLSYDYIELSAVESQVYEDGATMDGYKLDFSYQFGNHFSFLLGFDNVNDKQSLANLDYEQRVKTKHFGFGFRSSVSENLDFVAQYTNDDYRYTEIETDNLGTDKFTYKDDGDTIRIGLRGLLGEKFEWDAFGVRKTLNGDGVDVDDSGYQLSLRYRLAEELSLGMSRSDIGDFEETALSLRYTF</sequence>
<gene>
    <name evidence="2" type="ORF">Q9312_06285</name>
</gene>
<evidence type="ECO:0000313" key="2">
    <source>
        <dbReference type="EMBL" id="WMS88521.1"/>
    </source>
</evidence>
<keyword evidence="1" id="KW-0732">Signal</keyword>
<protein>
    <recommendedName>
        <fullName evidence="4">Outer membrane protein beta-barrel domain-containing protein</fullName>
    </recommendedName>
</protein>
<evidence type="ECO:0000256" key="1">
    <source>
        <dbReference type="SAM" id="SignalP"/>
    </source>
</evidence>
<dbReference type="AlphaFoldDB" id="A0AA51RVH5"/>
<proteinExistence type="predicted"/>
<dbReference type="KEGG" id="plei:Q9312_06285"/>
<evidence type="ECO:0000313" key="3">
    <source>
        <dbReference type="Proteomes" id="UP001239782"/>
    </source>
</evidence>
<keyword evidence="3" id="KW-1185">Reference proteome</keyword>
<reference evidence="2 3" key="1">
    <citation type="submission" date="2023-08" db="EMBL/GenBank/DDBJ databases">
        <title>Pleionea litopenaei sp. nov., isolated from stomach of juvenile Litopenaeus vannamei.</title>
        <authorList>
            <person name="Rho A.M."/>
            <person name="Hwang C.Y."/>
        </authorList>
    </citation>
    <scope>NUCLEOTIDE SEQUENCE [LARGE SCALE GENOMIC DNA]</scope>
    <source>
        <strain evidence="2 3">HL-JVS1</strain>
    </source>
</reference>
<dbReference type="EMBL" id="CP133548">
    <property type="protein sequence ID" value="WMS88521.1"/>
    <property type="molecule type" value="Genomic_DNA"/>
</dbReference>
<feature type="chain" id="PRO_5041362858" description="Outer membrane protein beta-barrel domain-containing protein" evidence="1">
    <location>
        <begin position="27"/>
        <end position="211"/>
    </location>
</feature>
<dbReference type="Proteomes" id="UP001239782">
    <property type="component" value="Chromosome"/>
</dbReference>
<accession>A0AA51RVH5</accession>